<evidence type="ECO:0000313" key="1">
    <source>
        <dbReference type="EMBL" id="KRM18447.1"/>
    </source>
</evidence>
<dbReference type="RefSeq" id="WP_057890971.1">
    <property type="nucleotide sequence ID" value="NZ_AZFV01000002.1"/>
</dbReference>
<gene>
    <name evidence="1" type="ORF">FD31_GL000994</name>
</gene>
<protein>
    <submittedName>
        <fullName evidence="1">Uncharacterized protein</fullName>
    </submittedName>
</protein>
<sequence length="144" mass="16795">MEANGYTILDFPKHKFDVIQMADAIRKITKDKQLRGYADLYALDKLDKISSVANSIIQKEYQKVIMPKVFDVWYWKQSKTSLLVPKMELIFSLSSLILSDSNEKDYEVALREWIFEGNHFDYAAYEKCVDAINNGFKVEGEKHE</sequence>
<dbReference type="AlphaFoldDB" id="A0A0R1WL08"/>
<reference evidence="1 2" key="1">
    <citation type="journal article" date="2015" name="Genome Announc.">
        <title>Expanding the biotechnology potential of lactobacilli through comparative genomics of 213 strains and associated genera.</title>
        <authorList>
            <person name="Sun Z."/>
            <person name="Harris H.M."/>
            <person name="McCann A."/>
            <person name="Guo C."/>
            <person name="Argimon S."/>
            <person name="Zhang W."/>
            <person name="Yang X."/>
            <person name="Jeffery I.B."/>
            <person name="Cooney J.C."/>
            <person name="Kagawa T.F."/>
            <person name="Liu W."/>
            <person name="Song Y."/>
            <person name="Salvetti E."/>
            <person name="Wrobel A."/>
            <person name="Rasinkangas P."/>
            <person name="Parkhill J."/>
            <person name="Rea M.C."/>
            <person name="O'Sullivan O."/>
            <person name="Ritari J."/>
            <person name="Douillard F.P."/>
            <person name="Paul Ross R."/>
            <person name="Yang R."/>
            <person name="Briner A.E."/>
            <person name="Felis G.E."/>
            <person name="de Vos W.M."/>
            <person name="Barrangou R."/>
            <person name="Klaenhammer T.R."/>
            <person name="Caufield P.W."/>
            <person name="Cui Y."/>
            <person name="Zhang H."/>
            <person name="O'Toole P.W."/>
        </authorList>
    </citation>
    <scope>NUCLEOTIDE SEQUENCE [LARGE SCALE GENOMIC DNA]</scope>
    <source>
        <strain evidence="1 2">DSM 16982</strain>
    </source>
</reference>
<evidence type="ECO:0000313" key="2">
    <source>
        <dbReference type="Proteomes" id="UP000051302"/>
    </source>
</evidence>
<comment type="caution">
    <text evidence="1">The sequence shown here is derived from an EMBL/GenBank/DDBJ whole genome shotgun (WGS) entry which is preliminary data.</text>
</comment>
<proteinExistence type="predicted"/>
<dbReference type="EMBL" id="AZFV01000002">
    <property type="protein sequence ID" value="KRM18447.1"/>
    <property type="molecule type" value="Genomic_DNA"/>
</dbReference>
<dbReference type="Proteomes" id="UP000051302">
    <property type="component" value="Unassembled WGS sequence"/>
</dbReference>
<name>A0A0R1WL08_9LACO</name>
<dbReference type="PATRIC" id="fig|1423774.3.peg.1036"/>
<keyword evidence="2" id="KW-1185">Reference proteome</keyword>
<dbReference type="STRING" id="1423774.FD31_GL000994"/>
<accession>A0A0R1WL08</accession>
<organism evidence="1 2">
    <name type="scientific">Companilactobacillus nantensis DSM 16982</name>
    <dbReference type="NCBI Taxonomy" id="1423774"/>
    <lineage>
        <taxon>Bacteria</taxon>
        <taxon>Bacillati</taxon>
        <taxon>Bacillota</taxon>
        <taxon>Bacilli</taxon>
        <taxon>Lactobacillales</taxon>
        <taxon>Lactobacillaceae</taxon>
        <taxon>Companilactobacillus</taxon>
    </lineage>
</organism>